<accession>A0A9D2TAY2</accession>
<dbReference type="PANTHER" id="PTHR12110:SF21">
    <property type="entry name" value="XYLOSE ISOMERASE-LIKE TIM BARREL DOMAIN-CONTAINING PROTEIN"/>
    <property type="match status" value="1"/>
</dbReference>
<comment type="caution">
    <text evidence="2">The sequence shown here is derived from an EMBL/GenBank/DDBJ whole genome shotgun (WGS) entry which is preliminary data.</text>
</comment>
<feature type="domain" description="Xylose isomerase-like TIM barrel" evidence="1">
    <location>
        <begin position="34"/>
        <end position="244"/>
    </location>
</feature>
<protein>
    <submittedName>
        <fullName evidence="2">Sugar phosphate isomerase/epimerase</fullName>
    </submittedName>
</protein>
<dbReference type="Proteomes" id="UP000823886">
    <property type="component" value="Unassembled WGS sequence"/>
</dbReference>
<reference evidence="2" key="2">
    <citation type="submission" date="2021-04" db="EMBL/GenBank/DDBJ databases">
        <authorList>
            <person name="Gilroy R."/>
        </authorList>
    </citation>
    <scope>NUCLEOTIDE SEQUENCE</scope>
    <source>
        <strain evidence="2">ChiBcec2-3848</strain>
    </source>
</reference>
<dbReference type="GO" id="GO:0016853">
    <property type="term" value="F:isomerase activity"/>
    <property type="evidence" value="ECO:0007669"/>
    <property type="project" value="UniProtKB-KW"/>
</dbReference>
<dbReference type="Gene3D" id="3.20.20.150">
    <property type="entry name" value="Divalent-metal-dependent TIM barrel enzymes"/>
    <property type="match status" value="1"/>
</dbReference>
<evidence type="ECO:0000313" key="3">
    <source>
        <dbReference type="Proteomes" id="UP000823886"/>
    </source>
</evidence>
<dbReference type="PANTHER" id="PTHR12110">
    <property type="entry name" value="HYDROXYPYRUVATE ISOMERASE"/>
    <property type="match status" value="1"/>
</dbReference>
<sequence>MEGRRENVKDTLQIYISHLLSDEEMKAVVEETGAGVECIDFSISENLDHLEHSLKDYEKRLKRIGTEKLTLHGPFLDLNPMTFDREIQKVTEKRYAQAYEAAEYLWASKIVYHTCLYPDAYLLMGWAERTAEFFGSFLESRSTIEVVIENVFDRAWEPMAEMAERVSRANFRLCLDMGHAHCFSPVSVTQWAQGLEKYITHVHVHDNLKDRDSHLGLGEGNLPYEEVLGLLSHKKAVTYTIECSKKEKVLRSYQELRRLLGSS</sequence>
<organism evidence="2 3">
    <name type="scientific">Candidatus Blautia merdavium</name>
    <dbReference type="NCBI Taxonomy" id="2838494"/>
    <lineage>
        <taxon>Bacteria</taxon>
        <taxon>Bacillati</taxon>
        <taxon>Bacillota</taxon>
        <taxon>Clostridia</taxon>
        <taxon>Lachnospirales</taxon>
        <taxon>Lachnospiraceae</taxon>
        <taxon>Blautia</taxon>
    </lineage>
</organism>
<dbReference type="InterPro" id="IPR013022">
    <property type="entry name" value="Xyl_isomerase-like_TIM-brl"/>
</dbReference>
<evidence type="ECO:0000259" key="1">
    <source>
        <dbReference type="Pfam" id="PF01261"/>
    </source>
</evidence>
<reference evidence="2" key="1">
    <citation type="journal article" date="2021" name="PeerJ">
        <title>Extensive microbial diversity within the chicken gut microbiome revealed by metagenomics and culture.</title>
        <authorList>
            <person name="Gilroy R."/>
            <person name="Ravi A."/>
            <person name="Getino M."/>
            <person name="Pursley I."/>
            <person name="Horton D.L."/>
            <person name="Alikhan N.F."/>
            <person name="Baker D."/>
            <person name="Gharbi K."/>
            <person name="Hall N."/>
            <person name="Watson M."/>
            <person name="Adriaenssens E.M."/>
            <person name="Foster-Nyarko E."/>
            <person name="Jarju S."/>
            <person name="Secka A."/>
            <person name="Antonio M."/>
            <person name="Oren A."/>
            <person name="Chaudhuri R.R."/>
            <person name="La Ragione R."/>
            <person name="Hildebrand F."/>
            <person name="Pallen M.J."/>
        </authorList>
    </citation>
    <scope>NUCLEOTIDE SEQUENCE</scope>
    <source>
        <strain evidence="2">ChiBcec2-3848</strain>
    </source>
</reference>
<evidence type="ECO:0000313" key="2">
    <source>
        <dbReference type="EMBL" id="HJC62411.1"/>
    </source>
</evidence>
<keyword evidence="2" id="KW-0413">Isomerase</keyword>
<proteinExistence type="predicted"/>
<gene>
    <name evidence="2" type="ORF">H9753_02165</name>
</gene>
<dbReference type="EMBL" id="DWVZ01000026">
    <property type="protein sequence ID" value="HJC62411.1"/>
    <property type="molecule type" value="Genomic_DNA"/>
</dbReference>
<name>A0A9D2TAY2_9FIRM</name>
<dbReference type="Pfam" id="PF01261">
    <property type="entry name" value="AP_endonuc_2"/>
    <property type="match status" value="1"/>
</dbReference>
<dbReference type="SUPFAM" id="SSF51658">
    <property type="entry name" value="Xylose isomerase-like"/>
    <property type="match status" value="1"/>
</dbReference>
<dbReference type="InterPro" id="IPR050312">
    <property type="entry name" value="IolE/XylAMocC-like"/>
</dbReference>
<dbReference type="AlphaFoldDB" id="A0A9D2TAY2"/>
<dbReference type="InterPro" id="IPR036237">
    <property type="entry name" value="Xyl_isomerase-like_sf"/>
</dbReference>